<evidence type="ECO:0000256" key="3">
    <source>
        <dbReference type="ARBA" id="ARBA00023136"/>
    </source>
</evidence>
<dbReference type="InterPro" id="IPR003598">
    <property type="entry name" value="Ig_sub2"/>
</dbReference>
<dbReference type="InterPro" id="IPR003599">
    <property type="entry name" value="Ig_sub"/>
</dbReference>
<dbReference type="InterPro" id="IPR013098">
    <property type="entry name" value="Ig_I-set"/>
</dbReference>
<name>A0A7L1FYV3_9PICI</name>
<keyword evidence="9" id="KW-1185">Reference proteome</keyword>
<evidence type="ECO:0000313" key="9">
    <source>
        <dbReference type="Proteomes" id="UP000557230"/>
    </source>
</evidence>
<dbReference type="PANTHER" id="PTHR45080:SF32">
    <property type="entry name" value="MAM DOMAIN CONTAINING GLYCOSYLPHOSPHATIDYLINOSITOL ANCHOR 1"/>
    <property type="match status" value="1"/>
</dbReference>
<dbReference type="GO" id="GO:0005886">
    <property type="term" value="C:plasma membrane"/>
    <property type="evidence" value="ECO:0007669"/>
    <property type="project" value="TreeGrafter"/>
</dbReference>
<proteinExistence type="predicted"/>
<dbReference type="SUPFAM" id="SSF48726">
    <property type="entry name" value="Immunoglobulin"/>
    <property type="match status" value="3"/>
</dbReference>
<evidence type="ECO:0000256" key="2">
    <source>
        <dbReference type="ARBA" id="ARBA00022737"/>
    </source>
</evidence>
<evidence type="ECO:0000256" key="1">
    <source>
        <dbReference type="ARBA" id="ARBA00004370"/>
    </source>
</evidence>
<dbReference type="InterPro" id="IPR036179">
    <property type="entry name" value="Ig-like_dom_sf"/>
</dbReference>
<feature type="non-terminal residue" evidence="8">
    <location>
        <position position="1"/>
    </location>
</feature>
<dbReference type="SMART" id="SM00409">
    <property type="entry name" value="IG"/>
    <property type="match status" value="2"/>
</dbReference>
<gene>
    <name evidence="8" type="primary">Cntn6_1</name>
    <name evidence="8" type="ORF">INDMAC_R03529</name>
</gene>
<keyword evidence="2" id="KW-0677">Repeat</keyword>
<dbReference type="AlphaFoldDB" id="A0A7L1FYV3"/>
<reference evidence="8 9" key="1">
    <citation type="submission" date="2019-09" db="EMBL/GenBank/DDBJ databases">
        <title>Bird 10,000 Genomes (B10K) Project - Family phase.</title>
        <authorList>
            <person name="Zhang G."/>
        </authorList>
    </citation>
    <scope>NUCLEOTIDE SEQUENCE [LARGE SCALE GENOMIC DNA]</scope>
    <source>
        <strain evidence="8">B10K-DU-001-78</strain>
        <tissue evidence="8">Muscle</tissue>
    </source>
</reference>
<protein>
    <submittedName>
        <fullName evidence="8">CNTN6 protein</fullName>
    </submittedName>
</protein>
<sequence>PVPSISWKRSDGNSLPKKIEANKTQGVLKIPDIQQEDEGSYECIAGNIRGRNIARGQLFVYALPEWEKKIQTAFLSLYDSLVWECKAKGKPSPSYSWLKNGQPLMSEERIQIANGTLIIPVLNVSDSGLYQCVAENKYDTIYASAELRVIAAAPDFSKNPVKKVSVVQVGGEVTIGCNPSASPRAVINWRKGSEALSQNKR</sequence>
<comment type="subcellular location">
    <subcellularLocation>
        <location evidence="1">Membrane</location>
    </subcellularLocation>
</comment>
<organism evidence="8 9">
    <name type="scientific">Indicator maculatus</name>
    <name type="common">spotted honeyguide</name>
    <dbReference type="NCBI Taxonomy" id="545262"/>
    <lineage>
        <taxon>Eukaryota</taxon>
        <taxon>Metazoa</taxon>
        <taxon>Chordata</taxon>
        <taxon>Craniata</taxon>
        <taxon>Vertebrata</taxon>
        <taxon>Euteleostomi</taxon>
        <taxon>Archelosauria</taxon>
        <taxon>Archosauria</taxon>
        <taxon>Dinosauria</taxon>
        <taxon>Saurischia</taxon>
        <taxon>Theropoda</taxon>
        <taxon>Coelurosauria</taxon>
        <taxon>Aves</taxon>
        <taxon>Neognathae</taxon>
        <taxon>Neoaves</taxon>
        <taxon>Telluraves</taxon>
        <taxon>Coraciimorphae</taxon>
        <taxon>Piciformes</taxon>
        <taxon>Indicatoridae</taxon>
        <taxon>Indicator</taxon>
    </lineage>
</organism>
<evidence type="ECO:0000256" key="4">
    <source>
        <dbReference type="ARBA" id="ARBA00023157"/>
    </source>
</evidence>
<dbReference type="PANTHER" id="PTHR45080">
    <property type="entry name" value="CONTACTIN 5"/>
    <property type="match status" value="1"/>
</dbReference>
<dbReference type="Pfam" id="PF13927">
    <property type="entry name" value="Ig_3"/>
    <property type="match status" value="1"/>
</dbReference>
<dbReference type="InterPro" id="IPR007110">
    <property type="entry name" value="Ig-like_dom"/>
</dbReference>
<evidence type="ECO:0000259" key="7">
    <source>
        <dbReference type="PROSITE" id="PS50835"/>
    </source>
</evidence>
<dbReference type="GO" id="GO:0008046">
    <property type="term" value="F:axon guidance receptor activity"/>
    <property type="evidence" value="ECO:0007669"/>
    <property type="project" value="TreeGrafter"/>
</dbReference>
<dbReference type="Gene3D" id="2.60.40.10">
    <property type="entry name" value="Immunoglobulins"/>
    <property type="match status" value="3"/>
</dbReference>
<dbReference type="EMBL" id="VXBD01000547">
    <property type="protein sequence ID" value="NXN06872.1"/>
    <property type="molecule type" value="Genomic_DNA"/>
</dbReference>
<evidence type="ECO:0000313" key="8">
    <source>
        <dbReference type="EMBL" id="NXN06872.1"/>
    </source>
</evidence>
<dbReference type="GO" id="GO:0007156">
    <property type="term" value="P:homophilic cell adhesion via plasma membrane adhesion molecules"/>
    <property type="evidence" value="ECO:0007669"/>
    <property type="project" value="TreeGrafter"/>
</dbReference>
<dbReference type="InterPro" id="IPR013783">
    <property type="entry name" value="Ig-like_fold"/>
</dbReference>
<evidence type="ECO:0000256" key="5">
    <source>
        <dbReference type="ARBA" id="ARBA00023180"/>
    </source>
</evidence>
<feature type="domain" description="Ig-like" evidence="7">
    <location>
        <begin position="154"/>
        <end position="201"/>
    </location>
</feature>
<comment type="caution">
    <text evidence="8">The sequence shown here is derived from an EMBL/GenBank/DDBJ whole genome shotgun (WGS) entry which is preliminary data.</text>
</comment>
<dbReference type="GO" id="GO:0030424">
    <property type="term" value="C:axon"/>
    <property type="evidence" value="ECO:0007669"/>
    <property type="project" value="TreeGrafter"/>
</dbReference>
<dbReference type="PROSITE" id="PS50835">
    <property type="entry name" value="IG_LIKE"/>
    <property type="match status" value="3"/>
</dbReference>
<keyword evidence="5" id="KW-0325">Glycoprotein</keyword>
<accession>A0A7L1FYV3</accession>
<keyword evidence="4" id="KW-1015">Disulfide bond</keyword>
<dbReference type="Pfam" id="PF07679">
    <property type="entry name" value="I-set"/>
    <property type="match status" value="1"/>
</dbReference>
<evidence type="ECO:0000256" key="6">
    <source>
        <dbReference type="ARBA" id="ARBA00023319"/>
    </source>
</evidence>
<feature type="domain" description="Ig-like" evidence="7">
    <location>
        <begin position="64"/>
        <end position="148"/>
    </location>
</feature>
<keyword evidence="3" id="KW-0472">Membrane</keyword>
<dbReference type="FunFam" id="2.60.40.10:FF:000004">
    <property type="entry name" value="DCC isoform 1"/>
    <property type="match status" value="1"/>
</dbReference>
<feature type="non-terminal residue" evidence="8">
    <location>
        <position position="201"/>
    </location>
</feature>
<keyword evidence="6" id="KW-0393">Immunoglobulin domain</keyword>
<dbReference type="GO" id="GO:0050808">
    <property type="term" value="P:synapse organization"/>
    <property type="evidence" value="ECO:0007669"/>
    <property type="project" value="TreeGrafter"/>
</dbReference>
<dbReference type="GO" id="GO:0043025">
    <property type="term" value="C:neuronal cell body"/>
    <property type="evidence" value="ECO:0007669"/>
    <property type="project" value="TreeGrafter"/>
</dbReference>
<dbReference type="OrthoDB" id="5982258at2759"/>
<dbReference type="SMART" id="SM00408">
    <property type="entry name" value="IGc2"/>
    <property type="match status" value="2"/>
</dbReference>
<feature type="domain" description="Ig-like" evidence="7">
    <location>
        <begin position="1"/>
        <end position="54"/>
    </location>
</feature>
<dbReference type="Proteomes" id="UP000557230">
    <property type="component" value="Unassembled WGS sequence"/>
</dbReference>
<dbReference type="InterPro" id="IPR050958">
    <property type="entry name" value="Cell_Adh-Cytoskel_Orgn"/>
</dbReference>